<name>W9XRP8_9EURO</name>
<dbReference type="RefSeq" id="XP_007734991.1">
    <property type="nucleotide sequence ID" value="XM_007736801.1"/>
</dbReference>
<feature type="compositionally biased region" description="Low complexity" evidence="1">
    <location>
        <begin position="42"/>
        <end position="55"/>
    </location>
</feature>
<feature type="region of interest" description="Disordered" evidence="1">
    <location>
        <begin position="39"/>
        <end position="63"/>
    </location>
</feature>
<comment type="caution">
    <text evidence="3">The sequence shown here is derived from an EMBL/GenBank/DDBJ whole genome shotgun (WGS) entry which is preliminary data.</text>
</comment>
<keyword evidence="2" id="KW-0812">Transmembrane</keyword>
<dbReference type="EMBL" id="AMGY01000005">
    <property type="protein sequence ID" value="EXJ82868.1"/>
    <property type="molecule type" value="Genomic_DNA"/>
</dbReference>
<dbReference type="HOGENOM" id="CLU_672682_0_0_1"/>
<keyword evidence="2" id="KW-0472">Membrane</keyword>
<keyword evidence="4" id="KW-1185">Reference proteome</keyword>
<evidence type="ECO:0000313" key="4">
    <source>
        <dbReference type="Proteomes" id="UP000019478"/>
    </source>
</evidence>
<feature type="region of interest" description="Disordered" evidence="1">
    <location>
        <begin position="318"/>
        <end position="361"/>
    </location>
</feature>
<evidence type="ECO:0000256" key="2">
    <source>
        <dbReference type="SAM" id="Phobius"/>
    </source>
</evidence>
<dbReference type="GeneID" id="19170791"/>
<proteinExistence type="predicted"/>
<accession>W9XRP8</accession>
<feature type="region of interest" description="Disordered" evidence="1">
    <location>
        <begin position="109"/>
        <end position="177"/>
    </location>
</feature>
<dbReference type="Proteomes" id="UP000019478">
    <property type="component" value="Unassembled WGS sequence"/>
</dbReference>
<feature type="compositionally biased region" description="Polar residues" evidence="1">
    <location>
        <begin position="223"/>
        <end position="234"/>
    </location>
</feature>
<feature type="region of interest" description="Disordered" evidence="1">
    <location>
        <begin position="208"/>
        <end position="254"/>
    </location>
</feature>
<dbReference type="AlphaFoldDB" id="W9XRP8"/>
<sequence length="409" mass="44803">MVSVSPGVTIVLAAIALLFIIFAVWAVYAHLMPYLRHPRSRPVPTTTLPPNTTQPDLKNRRSELTRSLYGTPRLLFQEPRNDISDYDLKNTRYSTHALDYSRPPSFSFPFSAPASSSGKDKEMDKEKYKDRDGDKDRNRDRDNHSSQAGEHSRSRSRSGSHSRSQSRPRPQTRGMADLRTSLYSEPGLLQTDARSSTYNLILDVPDSITSAAPSRPKSRRYDSSTSIKSQTRMPTRSRSRSRSQSQSQRRRSAPLLADVLAQDLSFTMPSSSSQNTSSTDLTPLSPSAHVPVPIVSATTFLTSSRHSLPNMGGYFASVSPMNPSPSLSASTSTKRSRSRSRYASGETTLGSRTPPAGMSARTSTTLSMSMSMSMSMSISSAVPPLPGEIDTKVGVTSGGHEVCRVEESK</sequence>
<keyword evidence="2" id="KW-1133">Transmembrane helix</keyword>
<gene>
    <name evidence="3" type="ORF">A1O3_06683</name>
</gene>
<protein>
    <submittedName>
        <fullName evidence="3">Uncharacterized protein</fullName>
    </submittedName>
</protein>
<feature type="compositionally biased region" description="Low complexity" evidence="1">
    <location>
        <begin position="324"/>
        <end position="333"/>
    </location>
</feature>
<organism evidence="3 4">
    <name type="scientific">Capronia epimyces CBS 606.96</name>
    <dbReference type="NCBI Taxonomy" id="1182542"/>
    <lineage>
        <taxon>Eukaryota</taxon>
        <taxon>Fungi</taxon>
        <taxon>Dikarya</taxon>
        <taxon>Ascomycota</taxon>
        <taxon>Pezizomycotina</taxon>
        <taxon>Eurotiomycetes</taxon>
        <taxon>Chaetothyriomycetidae</taxon>
        <taxon>Chaetothyriales</taxon>
        <taxon>Herpotrichiellaceae</taxon>
        <taxon>Capronia</taxon>
    </lineage>
</organism>
<reference evidence="3 4" key="1">
    <citation type="submission" date="2013-03" db="EMBL/GenBank/DDBJ databases">
        <title>The Genome Sequence of Capronia epimyces CBS 606.96.</title>
        <authorList>
            <consortium name="The Broad Institute Genomics Platform"/>
            <person name="Cuomo C."/>
            <person name="de Hoog S."/>
            <person name="Gorbushina A."/>
            <person name="Walker B."/>
            <person name="Young S.K."/>
            <person name="Zeng Q."/>
            <person name="Gargeya S."/>
            <person name="Fitzgerald M."/>
            <person name="Haas B."/>
            <person name="Abouelleil A."/>
            <person name="Allen A.W."/>
            <person name="Alvarado L."/>
            <person name="Arachchi H.M."/>
            <person name="Berlin A.M."/>
            <person name="Chapman S.B."/>
            <person name="Gainer-Dewar J."/>
            <person name="Goldberg J."/>
            <person name="Griggs A."/>
            <person name="Gujja S."/>
            <person name="Hansen M."/>
            <person name="Howarth C."/>
            <person name="Imamovic A."/>
            <person name="Ireland A."/>
            <person name="Larimer J."/>
            <person name="McCowan C."/>
            <person name="Murphy C."/>
            <person name="Pearson M."/>
            <person name="Poon T.W."/>
            <person name="Priest M."/>
            <person name="Roberts A."/>
            <person name="Saif S."/>
            <person name="Shea T."/>
            <person name="Sisk P."/>
            <person name="Sykes S."/>
            <person name="Wortman J."/>
            <person name="Nusbaum C."/>
            <person name="Birren B."/>
        </authorList>
    </citation>
    <scope>NUCLEOTIDE SEQUENCE [LARGE SCALE GENOMIC DNA]</scope>
    <source>
        <strain evidence="3 4">CBS 606.96</strain>
    </source>
</reference>
<dbReference type="OrthoDB" id="4120112at2759"/>
<evidence type="ECO:0000313" key="3">
    <source>
        <dbReference type="EMBL" id="EXJ82868.1"/>
    </source>
</evidence>
<feature type="transmembrane region" description="Helical" evidence="2">
    <location>
        <begin position="6"/>
        <end position="31"/>
    </location>
</feature>
<feature type="region of interest" description="Disordered" evidence="1">
    <location>
        <begin position="267"/>
        <end position="286"/>
    </location>
</feature>
<feature type="compositionally biased region" description="Basic and acidic residues" evidence="1">
    <location>
        <begin position="118"/>
        <end position="144"/>
    </location>
</feature>
<evidence type="ECO:0000256" key="1">
    <source>
        <dbReference type="SAM" id="MobiDB-lite"/>
    </source>
</evidence>
<feature type="compositionally biased region" description="Basic residues" evidence="1">
    <location>
        <begin position="154"/>
        <end position="166"/>
    </location>
</feature>